<name>A0ACB7XL07_9ERIC</name>
<reference evidence="1 2" key="1">
    <citation type="journal article" date="2021" name="Hortic Res">
        <title>High-quality reference genome and annotation aids understanding of berry development for evergreen blueberry (Vaccinium darrowii).</title>
        <authorList>
            <person name="Yu J."/>
            <person name="Hulse-Kemp A.M."/>
            <person name="Babiker E."/>
            <person name="Staton M."/>
        </authorList>
    </citation>
    <scope>NUCLEOTIDE SEQUENCE [LARGE SCALE GENOMIC DNA]</scope>
    <source>
        <strain evidence="2">cv. NJ 8807/NJ 8810</strain>
        <tissue evidence="1">Young leaf</tissue>
    </source>
</reference>
<comment type="caution">
    <text evidence="1">The sequence shown here is derived from an EMBL/GenBank/DDBJ whole genome shotgun (WGS) entry which is preliminary data.</text>
</comment>
<evidence type="ECO:0000313" key="2">
    <source>
        <dbReference type="Proteomes" id="UP000828048"/>
    </source>
</evidence>
<evidence type="ECO:0000313" key="1">
    <source>
        <dbReference type="EMBL" id="KAH7841489.1"/>
    </source>
</evidence>
<accession>A0ACB7XL07</accession>
<dbReference type="Proteomes" id="UP000828048">
    <property type="component" value="Chromosome 10"/>
</dbReference>
<sequence>MKTIRQLFDSINRLFDDALMFPLTELRAPWDAKEDDNEIKMRFDVPGLSKENIKVFVEDDELVIKGEHKEEKGGVESWSGRSYGAFYTRLCLPDNCEKGKIKAELKNGVLLISIPKTKAERKVIDVDIQGN</sequence>
<gene>
    <name evidence="1" type="ORF">Vadar_030479</name>
</gene>
<keyword evidence="2" id="KW-1185">Reference proteome</keyword>
<proteinExistence type="predicted"/>
<organism evidence="1 2">
    <name type="scientific">Vaccinium darrowii</name>
    <dbReference type="NCBI Taxonomy" id="229202"/>
    <lineage>
        <taxon>Eukaryota</taxon>
        <taxon>Viridiplantae</taxon>
        <taxon>Streptophyta</taxon>
        <taxon>Embryophyta</taxon>
        <taxon>Tracheophyta</taxon>
        <taxon>Spermatophyta</taxon>
        <taxon>Magnoliopsida</taxon>
        <taxon>eudicotyledons</taxon>
        <taxon>Gunneridae</taxon>
        <taxon>Pentapetalae</taxon>
        <taxon>asterids</taxon>
        <taxon>Ericales</taxon>
        <taxon>Ericaceae</taxon>
        <taxon>Vaccinioideae</taxon>
        <taxon>Vaccinieae</taxon>
        <taxon>Vaccinium</taxon>
    </lineage>
</organism>
<dbReference type="EMBL" id="CM037160">
    <property type="protein sequence ID" value="KAH7841489.1"/>
    <property type="molecule type" value="Genomic_DNA"/>
</dbReference>
<protein>
    <submittedName>
        <fullName evidence="1">Uncharacterized protein</fullName>
    </submittedName>
</protein>